<evidence type="ECO:0000256" key="2">
    <source>
        <dbReference type="ARBA" id="ARBA00039140"/>
    </source>
</evidence>
<dbReference type="InterPro" id="IPR000673">
    <property type="entry name" value="Sig_transdc_resp-reg_Me-estase"/>
</dbReference>
<protein>
    <recommendedName>
        <fullName evidence="2">protein-glutamate methylesterase</fullName>
        <ecNumber evidence="2">3.1.1.61</ecNumber>
    </recommendedName>
</protein>
<dbReference type="CDD" id="cd16433">
    <property type="entry name" value="CheB"/>
    <property type="match status" value="1"/>
</dbReference>
<sequence length="270" mass="28111">MLQRPNRVIGVAASAGGVETLQQLVRQLPADLDAALCVVLHIPSTGRSLLAPILNRVCQLDVVVAEHDATIRSGVVYVAPADRHLLVHADRVELSSGPKENGVRPAADPMFRSLARAWGASAVAVVLSGALDDGAAGALAVAQSGGHVIVQDPEEALVPGMPASALAVSSAHDVLPVGAMGAVLSRLVGLPGTGVQGDALTIDAQSSAVEAALWTALEVLEERGERLRRIATRSDGQPRTQRRFVQGADLADERSAVIRRILQRESEVTG</sequence>
<dbReference type="RefSeq" id="WP_270045592.1">
    <property type="nucleotide sequence ID" value="NZ_JAPDOD010000063.1"/>
</dbReference>
<organism evidence="6 7">
    <name type="scientific">Solirubrobacter ginsenosidimutans</name>
    <dbReference type="NCBI Taxonomy" id="490573"/>
    <lineage>
        <taxon>Bacteria</taxon>
        <taxon>Bacillati</taxon>
        <taxon>Actinomycetota</taxon>
        <taxon>Thermoleophilia</taxon>
        <taxon>Solirubrobacterales</taxon>
        <taxon>Solirubrobacteraceae</taxon>
        <taxon>Solirubrobacter</taxon>
    </lineage>
</organism>
<dbReference type="InterPro" id="IPR035909">
    <property type="entry name" value="CheB_C"/>
</dbReference>
<accession>A0A9X3S435</accession>
<evidence type="ECO:0000256" key="3">
    <source>
        <dbReference type="ARBA" id="ARBA00048267"/>
    </source>
</evidence>
<name>A0A9X3S435_9ACTN</name>
<comment type="caution">
    <text evidence="6">The sequence shown here is derived from an EMBL/GenBank/DDBJ whole genome shotgun (WGS) entry which is preliminary data.</text>
</comment>
<gene>
    <name evidence="6" type="ORF">OM076_39080</name>
</gene>
<keyword evidence="4" id="KW-0145">Chemotaxis</keyword>
<dbReference type="GO" id="GO:0005737">
    <property type="term" value="C:cytoplasm"/>
    <property type="evidence" value="ECO:0007669"/>
    <property type="project" value="InterPro"/>
</dbReference>
<feature type="active site" evidence="4">
    <location>
        <position position="133"/>
    </location>
</feature>
<feature type="domain" description="CheB-type methylesterase" evidence="5">
    <location>
        <begin position="2"/>
        <end position="191"/>
    </location>
</feature>
<dbReference type="SUPFAM" id="SSF52738">
    <property type="entry name" value="Methylesterase CheB, C-terminal domain"/>
    <property type="match status" value="1"/>
</dbReference>
<evidence type="ECO:0000256" key="1">
    <source>
        <dbReference type="ARBA" id="ARBA00022801"/>
    </source>
</evidence>
<comment type="catalytic activity">
    <reaction evidence="3">
        <text>[protein]-L-glutamate 5-O-methyl ester + H2O = L-glutamyl-[protein] + methanol + H(+)</text>
        <dbReference type="Rhea" id="RHEA:23236"/>
        <dbReference type="Rhea" id="RHEA-COMP:10208"/>
        <dbReference type="Rhea" id="RHEA-COMP:10311"/>
        <dbReference type="ChEBI" id="CHEBI:15377"/>
        <dbReference type="ChEBI" id="CHEBI:15378"/>
        <dbReference type="ChEBI" id="CHEBI:17790"/>
        <dbReference type="ChEBI" id="CHEBI:29973"/>
        <dbReference type="ChEBI" id="CHEBI:82795"/>
        <dbReference type="EC" id="3.1.1.61"/>
    </reaction>
</comment>
<dbReference type="EC" id="3.1.1.61" evidence="2"/>
<dbReference type="EMBL" id="JAPDOD010000063">
    <property type="protein sequence ID" value="MDA0166335.1"/>
    <property type="molecule type" value="Genomic_DNA"/>
</dbReference>
<reference evidence="6" key="1">
    <citation type="submission" date="2022-10" db="EMBL/GenBank/DDBJ databases">
        <title>The WGS of Solirubrobacter ginsenosidimutans DSM 21036.</title>
        <authorList>
            <person name="Jiang Z."/>
        </authorList>
    </citation>
    <scope>NUCLEOTIDE SEQUENCE</scope>
    <source>
        <strain evidence="6">DSM 21036</strain>
    </source>
</reference>
<dbReference type="Gene3D" id="3.40.50.180">
    <property type="entry name" value="Methylesterase CheB, C-terminal domain"/>
    <property type="match status" value="1"/>
</dbReference>
<evidence type="ECO:0000256" key="4">
    <source>
        <dbReference type="PROSITE-ProRule" id="PRU00050"/>
    </source>
</evidence>
<dbReference type="GO" id="GO:0000156">
    <property type="term" value="F:phosphorelay response regulator activity"/>
    <property type="evidence" value="ECO:0007669"/>
    <property type="project" value="InterPro"/>
</dbReference>
<feature type="active site" evidence="4">
    <location>
        <position position="41"/>
    </location>
</feature>
<dbReference type="GO" id="GO:0006935">
    <property type="term" value="P:chemotaxis"/>
    <property type="evidence" value="ECO:0007669"/>
    <property type="project" value="UniProtKB-UniRule"/>
</dbReference>
<dbReference type="PROSITE" id="PS50122">
    <property type="entry name" value="CHEB"/>
    <property type="match status" value="1"/>
</dbReference>
<keyword evidence="7" id="KW-1185">Reference proteome</keyword>
<keyword evidence="1 4" id="KW-0378">Hydrolase</keyword>
<dbReference type="AlphaFoldDB" id="A0A9X3S435"/>
<dbReference type="Proteomes" id="UP001149140">
    <property type="component" value="Unassembled WGS sequence"/>
</dbReference>
<dbReference type="GO" id="GO:0008984">
    <property type="term" value="F:protein-glutamate methylesterase activity"/>
    <property type="evidence" value="ECO:0007669"/>
    <property type="project" value="UniProtKB-EC"/>
</dbReference>
<evidence type="ECO:0000313" key="7">
    <source>
        <dbReference type="Proteomes" id="UP001149140"/>
    </source>
</evidence>
<dbReference type="PANTHER" id="PTHR42872:SF6">
    <property type="entry name" value="PROTEIN-GLUTAMATE METHYLESTERASE_PROTEIN-GLUTAMINE GLUTAMINASE"/>
    <property type="match status" value="1"/>
</dbReference>
<evidence type="ECO:0000313" key="6">
    <source>
        <dbReference type="EMBL" id="MDA0166335.1"/>
    </source>
</evidence>
<dbReference type="PANTHER" id="PTHR42872">
    <property type="entry name" value="PROTEIN-GLUTAMATE METHYLESTERASE/PROTEIN-GLUTAMINE GLUTAMINASE"/>
    <property type="match status" value="1"/>
</dbReference>
<evidence type="ECO:0000259" key="5">
    <source>
        <dbReference type="PROSITE" id="PS50122"/>
    </source>
</evidence>
<proteinExistence type="predicted"/>
<feature type="active site" evidence="4">
    <location>
        <position position="14"/>
    </location>
</feature>
<dbReference type="Pfam" id="PF01339">
    <property type="entry name" value="CheB_methylest"/>
    <property type="match status" value="1"/>
</dbReference>